<dbReference type="RefSeq" id="XP_036263016.1">
    <property type="nucleotide sequence ID" value="XM_036407302.1"/>
</dbReference>
<organism evidence="1 2">
    <name type="scientific">Plasmopara halstedii</name>
    <name type="common">Downy mildew of sunflower</name>
    <dbReference type="NCBI Taxonomy" id="4781"/>
    <lineage>
        <taxon>Eukaryota</taxon>
        <taxon>Sar</taxon>
        <taxon>Stramenopiles</taxon>
        <taxon>Oomycota</taxon>
        <taxon>Peronosporomycetes</taxon>
        <taxon>Peronosporales</taxon>
        <taxon>Peronosporaceae</taxon>
        <taxon>Plasmopara</taxon>
    </lineage>
</organism>
<evidence type="ECO:0000313" key="2">
    <source>
        <dbReference type="Proteomes" id="UP000054928"/>
    </source>
</evidence>
<reference evidence="2" key="1">
    <citation type="submission" date="2014-09" db="EMBL/GenBank/DDBJ databases">
        <authorList>
            <person name="Sharma Rahul"/>
            <person name="Thines Marco"/>
        </authorList>
    </citation>
    <scope>NUCLEOTIDE SEQUENCE [LARGE SCALE GENOMIC DNA]</scope>
</reference>
<proteinExistence type="predicted"/>
<sequence length="84" mass="9719">MVYVHSTRLLINTIVKTMVMYENYNARPSFSHQFFDPADYFQELRSPIAAMAADLPSEATTVTKNVFFRIATECLSTRYSSKKR</sequence>
<keyword evidence="2" id="KW-1185">Reference proteome</keyword>
<protein>
    <submittedName>
        <fullName evidence="1">Uncharacterized protein</fullName>
    </submittedName>
</protein>
<dbReference type="Proteomes" id="UP000054928">
    <property type="component" value="Unassembled WGS sequence"/>
</dbReference>
<dbReference type="AlphaFoldDB" id="A0A0P1A835"/>
<dbReference type="EMBL" id="CCYD01000252">
    <property type="protein sequence ID" value="CEG36822.1"/>
    <property type="molecule type" value="Genomic_DNA"/>
</dbReference>
<accession>A0A0P1A835</accession>
<name>A0A0P1A835_PLAHL</name>
<dbReference type="GeneID" id="59052830"/>
<evidence type="ECO:0000313" key="1">
    <source>
        <dbReference type="EMBL" id="CEG36822.1"/>
    </source>
</evidence>